<name>A0A8J6LAK9_TENMO</name>
<evidence type="ECO:0000313" key="3">
    <source>
        <dbReference type="EMBL" id="KAH0814235.1"/>
    </source>
</evidence>
<dbReference type="AlphaFoldDB" id="A0A8J6LAK9"/>
<proteinExistence type="predicted"/>
<reference evidence="3" key="2">
    <citation type="submission" date="2021-08" db="EMBL/GenBank/DDBJ databases">
        <authorList>
            <person name="Eriksson T."/>
        </authorList>
    </citation>
    <scope>NUCLEOTIDE SEQUENCE</scope>
    <source>
        <strain evidence="3">Stoneville</strain>
        <tissue evidence="3">Whole head</tissue>
    </source>
</reference>
<feature type="region of interest" description="Disordered" evidence="1">
    <location>
        <begin position="208"/>
        <end position="249"/>
    </location>
</feature>
<protein>
    <recommendedName>
        <fullName evidence="2">DUF5641 domain-containing protein</fullName>
    </recommendedName>
</protein>
<feature type="compositionally biased region" description="Basic residues" evidence="1">
    <location>
        <begin position="229"/>
        <end position="243"/>
    </location>
</feature>
<gene>
    <name evidence="3" type="ORF">GEV33_008556</name>
</gene>
<dbReference type="InterPro" id="IPR040676">
    <property type="entry name" value="DUF5641"/>
</dbReference>
<evidence type="ECO:0000259" key="2">
    <source>
        <dbReference type="Pfam" id="PF18701"/>
    </source>
</evidence>
<organism evidence="3 4">
    <name type="scientific">Tenebrio molitor</name>
    <name type="common">Yellow mealworm beetle</name>
    <dbReference type="NCBI Taxonomy" id="7067"/>
    <lineage>
        <taxon>Eukaryota</taxon>
        <taxon>Metazoa</taxon>
        <taxon>Ecdysozoa</taxon>
        <taxon>Arthropoda</taxon>
        <taxon>Hexapoda</taxon>
        <taxon>Insecta</taxon>
        <taxon>Pterygota</taxon>
        <taxon>Neoptera</taxon>
        <taxon>Endopterygota</taxon>
        <taxon>Coleoptera</taxon>
        <taxon>Polyphaga</taxon>
        <taxon>Cucujiformia</taxon>
        <taxon>Tenebrionidae</taxon>
        <taxon>Tenebrio</taxon>
    </lineage>
</organism>
<dbReference type="Pfam" id="PF18701">
    <property type="entry name" value="DUF5641"/>
    <property type="match status" value="1"/>
</dbReference>
<dbReference type="Proteomes" id="UP000719412">
    <property type="component" value="Unassembled WGS sequence"/>
</dbReference>
<accession>A0A8J6LAK9</accession>
<evidence type="ECO:0000256" key="1">
    <source>
        <dbReference type="SAM" id="MobiDB-lite"/>
    </source>
</evidence>
<sequence>MQTLLTQIEACLNSRSLTPLPSDPNDLNPLTPGHFLTGAPLNAIPEHDTTFTATNRLSRKWKRSTPDVIINALVIIREDNTPPVTWRMGRIIMTHPGTDGHVRVVTIKTAPAAAVLKRSITKIPCDKKFQVDQHLGTKIHKEKKQTPNTLVQQLFTNNQAVKNSPQENFSKDLTNLFVSLNIPLHTIDHPLFQQFFKTYCPDSKIISSSTLHDSRKRQREEEENNDTKKKSRKTVRTPPKKKRSDTEMEDLKSMIQKLMEEVKEIRKENHKYHEILDKLAEENKEIKRENNEMKTKMQYMEDKIEQMERHQKKNNIVIYGMELTKEKK</sequence>
<reference evidence="3" key="1">
    <citation type="journal article" date="2020" name="J Insects Food Feed">
        <title>The yellow mealworm (Tenebrio molitor) genome: a resource for the emerging insects as food and feed industry.</title>
        <authorList>
            <person name="Eriksson T."/>
            <person name="Andere A."/>
            <person name="Kelstrup H."/>
            <person name="Emery V."/>
            <person name="Picard C."/>
        </authorList>
    </citation>
    <scope>NUCLEOTIDE SEQUENCE</scope>
    <source>
        <strain evidence="3">Stoneville</strain>
        <tissue evidence="3">Whole head</tissue>
    </source>
</reference>
<dbReference type="EMBL" id="JABDTM020024501">
    <property type="protein sequence ID" value="KAH0814235.1"/>
    <property type="molecule type" value="Genomic_DNA"/>
</dbReference>
<feature type="domain" description="DUF5641" evidence="2">
    <location>
        <begin position="58"/>
        <end position="123"/>
    </location>
</feature>
<comment type="caution">
    <text evidence="3">The sequence shown here is derived from an EMBL/GenBank/DDBJ whole genome shotgun (WGS) entry which is preliminary data.</text>
</comment>
<evidence type="ECO:0000313" key="4">
    <source>
        <dbReference type="Proteomes" id="UP000719412"/>
    </source>
</evidence>
<keyword evidence="4" id="KW-1185">Reference proteome</keyword>